<evidence type="ECO:0000256" key="2">
    <source>
        <dbReference type="SAM" id="Phobius"/>
    </source>
</evidence>
<reference evidence="3 4" key="1">
    <citation type="journal article" date="2021" name="Hortic Res">
        <title>Chromosome-scale assembly of the Dendrobium chrysotoxum genome enhances the understanding of orchid evolution.</title>
        <authorList>
            <person name="Zhang Y."/>
            <person name="Zhang G.Q."/>
            <person name="Zhang D."/>
            <person name="Liu X.D."/>
            <person name="Xu X.Y."/>
            <person name="Sun W.H."/>
            <person name="Yu X."/>
            <person name="Zhu X."/>
            <person name="Wang Z.W."/>
            <person name="Zhao X."/>
            <person name="Zhong W.Y."/>
            <person name="Chen H."/>
            <person name="Yin W.L."/>
            <person name="Huang T."/>
            <person name="Niu S.C."/>
            <person name="Liu Z.J."/>
        </authorList>
    </citation>
    <scope>NUCLEOTIDE SEQUENCE [LARGE SCALE GENOMIC DNA]</scope>
    <source>
        <strain evidence="3">Lindl</strain>
    </source>
</reference>
<organism evidence="3 4">
    <name type="scientific">Dendrobium chrysotoxum</name>
    <name type="common">Orchid</name>
    <dbReference type="NCBI Taxonomy" id="161865"/>
    <lineage>
        <taxon>Eukaryota</taxon>
        <taxon>Viridiplantae</taxon>
        <taxon>Streptophyta</taxon>
        <taxon>Embryophyta</taxon>
        <taxon>Tracheophyta</taxon>
        <taxon>Spermatophyta</taxon>
        <taxon>Magnoliopsida</taxon>
        <taxon>Liliopsida</taxon>
        <taxon>Asparagales</taxon>
        <taxon>Orchidaceae</taxon>
        <taxon>Epidendroideae</taxon>
        <taxon>Malaxideae</taxon>
        <taxon>Dendrobiinae</taxon>
        <taxon>Dendrobium</taxon>
    </lineage>
</organism>
<proteinExistence type="predicted"/>
<dbReference type="EMBL" id="JAGFBR010000017">
    <property type="protein sequence ID" value="KAH0452711.1"/>
    <property type="molecule type" value="Genomic_DNA"/>
</dbReference>
<comment type="caution">
    <text evidence="3">The sequence shown here is derived from an EMBL/GenBank/DDBJ whole genome shotgun (WGS) entry which is preliminary data.</text>
</comment>
<feature type="region of interest" description="Disordered" evidence="1">
    <location>
        <begin position="1"/>
        <end position="22"/>
    </location>
</feature>
<evidence type="ECO:0000256" key="1">
    <source>
        <dbReference type="SAM" id="MobiDB-lite"/>
    </source>
</evidence>
<feature type="region of interest" description="Disordered" evidence="1">
    <location>
        <begin position="79"/>
        <end position="118"/>
    </location>
</feature>
<keyword evidence="2" id="KW-0472">Membrane</keyword>
<sequence length="213" mass="23400">MRRATIRVQQGTNGRKEGEGDSVSLTATDFSELQELLVLVLSSSLSIHTSEQSQSTLEEALTADFKRLVSTDTRHWLPFPNPTSSHGQLSTNSDTSDADIFDSRPSMPSSSTHPTPKSMFPKPTGTILWKRSVLFVLTGIFSLDTLQSEARRKPRSLPSTVAIGGFQGLKWTAFEGGEHETLAERYGLAWILEVVIVVAAIAVPFRHRKGYGL</sequence>
<evidence type="ECO:0000313" key="4">
    <source>
        <dbReference type="Proteomes" id="UP000775213"/>
    </source>
</evidence>
<keyword evidence="2" id="KW-1133">Transmembrane helix</keyword>
<keyword evidence="2" id="KW-0812">Transmembrane</keyword>
<dbReference type="Proteomes" id="UP000775213">
    <property type="component" value="Unassembled WGS sequence"/>
</dbReference>
<evidence type="ECO:0000313" key="3">
    <source>
        <dbReference type="EMBL" id="KAH0452711.1"/>
    </source>
</evidence>
<keyword evidence="4" id="KW-1185">Reference proteome</keyword>
<accession>A0AAV7G8I7</accession>
<feature type="compositionally biased region" description="Polar residues" evidence="1">
    <location>
        <begin position="82"/>
        <end position="95"/>
    </location>
</feature>
<feature type="compositionally biased region" description="Low complexity" evidence="1">
    <location>
        <begin position="103"/>
        <end position="118"/>
    </location>
</feature>
<dbReference type="AlphaFoldDB" id="A0AAV7G8I7"/>
<protein>
    <submittedName>
        <fullName evidence="3">Uncharacterized protein</fullName>
    </submittedName>
</protein>
<gene>
    <name evidence="3" type="ORF">IEQ34_020010</name>
</gene>
<feature type="transmembrane region" description="Helical" evidence="2">
    <location>
        <begin position="187"/>
        <end position="205"/>
    </location>
</feature>
<name>A0AAV7G8I7_DENCH</name>